<comment type="subunit">
    <text evidence="10">Tetramer of two alpha and two beta subunits.</text>
</comment>
<evidence type="ECO:0000256" key="10">
    <source>
        <dbReference type="HAMAP-Rule" id="MF_00255"/>
    </source>
</evidence>
<dbReference type="PATRIC" id="fig|1555112.3.peg.2521"/>
<comment type="catalytic activity">
    <reaction evidence="9 10">
        <text>tRNA(Gly) + glycine + ATP = glycyl-tRNA(Gly) + AMP + diphosphate</text>
        <dbReference type="Rhea" id="RHEA:16013"/>
        <dbReference type="Rhea" id="RHEA-COMP:9664"/>
        <dbReference type="Rhea" id="RHEA-COMP:9683"/>
        <dbReference type="ChEBI" id="CHEBI:30616"/>
        <dbReference type="ChEBI" id="CHEBI:33019"/>
        <dbReference type="ChEBI" id="CHEBI:57305"/>
        <dbReference type="ChEBI" id="CHEBI:78442"/>
        <dbReference type="ChEBI" id="CHEBI:78522"/>
        <dbReference type="ChEBI" id="CHEBI:456215"/>
        <dbReference type="EC" id="6.1.1.14"/>
    </reaction>
</comment>
<dbReference type="Proteomes" id="UP000065807">
    <property type="component" value="Chromosome"/>
</dbReference>
<dbReference type="PANTHER" id="PTHR30075">
    <property type="entry name" value="GLYCYL-TRNA SYNTHETASE"/>
    <property type="match status" value="1"/>
</dbReference>
<dbReference type="Pfam" id="PF02092">
    <property type="entry name" value="tRNA_synt_2f"/>
    <property type="match status" value="1"/>
</dbReference>
<evidence type="ECO:0000256" key="1">
    <source>
        <dbReference type="ARBA" id="ARBA00004496"/>
    </source>
</evidence>
<gene>
    <name evidence="10" type="primary">glyS</name>
    <name evidence="12" type="ORF">LIP_2472</name>
</gene>
<sequence length="701" mass="76890">MADLLFEIGCEELPASFIQPALETLRHEAERALSDARLRVGEVRAYGSPRRLALVVAGLADRQAPRVTEVRGPAAAAAFDAEGRPTRAAEGFARSRGVTADALVRRQTDQGEYVFARVEEPSVEAGQVLPELLRGLVERLRFPKSMRWDQSGLRFARPIRWLVAVLDGRPLPVEAAGLRAGTASRGHRLLAPGVVEVDAASYLERLRERRVLADPQERREEVRRQAEAVAARAGGRLLAREGLLDEVAGLVEWPSALEGHFPEAYLELPDPVLVTPMEAHQRYFPVAGPDGRLQNRFVAVSNGDPGEAAVIVRGHERVLKARLADAAFFYREDLERSLEERVAELAGMSFHGGLGSFLEKTARLEALAQGLAAALDLPEEEQAHFLRAAHLSKADLVTHMVYEFPELQGVMGREYARAQGEPEPVAVALEEQYRPRGAGEPLPETRPGALLAVADRADSLAGAFVAGLTPTGSQDPYGVRRAALGILAILEARGLDLALPRLVRRALEGYGPRVEGLGLERIDALEAEILDFLRQRMRGVLLERGYRYDLVDAVLSARFEQVPEVLARLEAFQRWAGGESFDAVRTAFGRVANLVAQARSKGKAGAVPGEVVPELLQDPAERELARAFGETRREVTPLLAARSYGPALEAMASLRPLVDRFFDEVLVMAPEPELQANRLNLLGQMTAFFDQVCDWRRVVEA</sequence>
<dbReference type="KEGG" id="lpil:LIP_2472"/>
<evidence type="ECO:0000256" key="8">
    <source>
        <dbReference type="ARBA" id="ARBA00023146"/>
    </source>
</evidence>
<dbReference type="GO" id="GO:0005524">
    <property type="term" value="F:ATP binding"/>
    <property type="evidence" value="ECO:0007669"/>
    <property type="project" value="UniProtKB-UniRule"/>
</dbReference>
<organism evidence="12 13">
    <name type="scientific">Limnochorda pilosa</name>
    <dbReference type="NCBI Taxonomy" id="1555112"/>
    <lineage>
        <taxon>Bacteria</taxon>
        <taxon>Bacillati</taxon>
        <taxon>Bacillota</taxon>
        <taxon>Limnochordia</taxon>
        <taxon>Limnochordales</taxon>
        <taxon>Limnochordaceae</taxon>
        <taxon>Limnochorda</taxon>
    </lineage>
</organism>
<evidence type="ECO:0000256" key="7">
    <source>
        <dbReference type="ARBA" id="ARBA00022917"/>
    </source>
</evidence>
<evidence type="ECO:0000256" key="5">
    <source>
        <dbReference type="ARBA" id="ARBA00022741"/>
    </source>
</evidence>
<reference evidence="13" key="2">
    <citation type="journal article" date="2016" name="Int. J. Syst. Evol. Microbiol.">
        <title>Complete genome sequence and cell structure of Limnochorda pilosa, a Gram-negative spore-former within the phylum Firmicutes.</title>
        <authorList>
            <person name="Watanabe M."/>
            <person name="Kojima H."/>
            <person name="Fukui M."/>
        </authorList>
    </citation>
    <scope>NUCLEOTIDE SEQUENCE [LARGE SCALE GENOMIC DNA]</scope>
    <source>
        <strain evidence="13">HC45</strain>
    </source>
</reference>
<comment type="subcellular location">
    <subcellularLocation>
        <location evidence="1 10">Cytoplasm</location>
    </subcellularLocation>
</comment>
<dbReference type="PRINTS" id="PR01045">
    <property type="entry name" value="TRNASYNTHGB"/>
</dbReference>
<evidence type="ECO:0000256" key="2">
    <source>
        <dbReference type="ARBA" id="ARBA00008226"/>
    </source>
</evidence>
<evidence type="ECO:0000259" key="11">
    <source>
        <dbReference type="Pfam" id="PF05746"/>
    </source>
</evidence>
<dbReference type="Pfam" id="PF05746">
    <property type="entry name" value="DALR_1"/>
    <property type="match status" value="1"/>
</dbReference>
<dbReference type="GO" id="GO:0006420">
    <property type="term" value="P:arginyl-tRNA aminoacylation"/>
    <property type="evidence" value="ECO:0007669"/>
    <property type="project" value="InterPro"/>
</dbReference>
<dbReference type="InterPro" id="IPR006194">
    <property type="entry name" value="Gly-tRNA-synth_heterodimer"/>
</dbReference>
<evidence type="ECO:0000256" key="9">
    <source>
        <dbReference type="ARBA" id="ARBA00047937"/>
    </source>
</evidence>
<evidence type="ECO:0000256" key="3">
    <source>
        <dbReference type="ARBA" id="ARBA00022490"/>
    </source>
</evidence>
<name>A0A0K2SMT1_LIMPI</name>
<dbReference type="SUPFAM" id="SSF109604">
    <property type="entry name" value="HD-domain/PDEase-like"/>
    <property type="match status" value="1"/>
</dbReference>
<dbReference type="STRING" id="1555112.LIP_2472"/>
<comment type="similarity">
    <text evidence="2 10">Belongs to the class-II aminoacyl-tRNA synthetase family.</text>
</comment>
<proteinExistence type="inferred from homology"/>
<evidence type="ECO:0000256" key="4">
    <source>
        <dbReference type="ARBA" id="ARBA00022598"/>
    </source>
</evidence>
<feature type="domain" description="DALR anticodon binding" evidence="11">
    <location>
        <begin position="587"/>
        <end position="687"/>
    </location>
</feature>
<dbReference type="HAMAP" id="MF_00255">
    <property type="entry name" value="Gly_tRNA_synth_beta"/>
    <property type="match status" value="1"/>
</dbReference>
<dbReference type="GO" id="GO:0004814">
    <property type="term" value="F:arginine-tRNA ligase activity"/>
    <property type="evidence" value="ECO:0007669"/>
    <property type="project" value="InterPro"/>
</dbReference>
<dbReference type="PROSITE" id="PS50861">
    <property type="entry name" value="AA_TRNA_LIGASE_II_GLYAB"/>
    <property type="match status" value="1"/>
</dbReference>
<keyword evidence="6 10" id="KW-0067">ATP-binding</keyword>
<evidence type="ECO:0000313" key="13">
    <source>
        <dbReference type="Proteomes" id="UP000065807"/>
    </source>
</evidence>
<dbReference type="PANTHER" id="PTHR30075:SF2">
    <property type="entry name" value="GLYCINE--TRNA LIGASE, CHLOROPLASTIC_MITOCHONDRIAL 2"/>
    <property type="match status" value="1"/>
</dbReference>
<keyword evidence="5 10" id="KW-0547">Nucleotide-binding</keyword>
<dbReference type="EC" id="6.1.1.14" evidence="10"/>
<evidence type="ECO:0000313" key="12">
    <source>
        <dbReference type="EMBL" id="BAS28312.1"/>
    </source>
</evidence>
<dbReference type="RefSeq" id="WP_068138475.1">
    <property type="nucleotide sequence ID" value="NZ_AP014924.1"/>
</dbReference>
<dbReference type="NCBIfam" id="TIGR00211">
    <property type="entry name" value="glyS"/>
    <property type="match status" value="1"/>
</dbReference>
<dbReference type="InterPro" id="IPR008909">
    <property type="entry name" value="DALR_anticod-bd"/>
</dbReference>
<dbReference type="GO" id="GO:0006426">
    <property type="term" value="P:glycyl-tRNA aminoacylation"/>
    <property type="evidence" value="ECO:0007669"/>
    <property type="project" value="UniProtKB-UniRule"/>
</dbReference>
<keyword evidence="13" id="KW-1185">Reference proteome</keyword>
<keyword evidence="8 10" id="KW-0030">Aminoacyl-tRNA synthetase</keyword>
<accession>A0A0K2SMT1</accession>
<keyword evidence="3 10" id="KW-0963">Cytoplasm</keyword>
<dbReference type="InterPro" id="IPR015944">
    <property type="entry name" value="Gly-tRNA-synth_bsu"/>
</dbReference>
<reference evidence="13" key="1">
    <citation type="submission" date="2015-07" db="EMBL/GenBank/DDBJ databases">
        <title>Complete genome sequence and phylogenetic analysis of Limnochorda pilosa.</title>
        <authorList>
            <person name="Watanabe M."/>
            <person name="Kojima H."/>
            <person name="Fukui M."/>
        </authorList>
    </citation>
    <scope>NUCLEOTIDE SEQUENCE [LARGE SCALE GENOMIC DNA]</scope>
    <source>
        <strain evidence="13">HC45</strain>
    </source>
</reference>
<evidence type="ECO:0000256" key="6">
    <source>
        <dbReference type="ARBA" id="ARBA00022840"/>
    </source>
</evidence>
<protein>
    <recommendedName>
        <fullName evidence="10">Glycine--tRNA ligase beta subunit</fullName>
        <ecNumber evidence="10">6.1.1.14</ecNumber>
    </recommendedName>
    <alternativeName>
        <fullName evidence="10">Glycyl-tRNA synthetase beta subunit</fullName>
        <shortName evidence="10">GlyRS</shortName>
    </alternativeName>
</protein>
<dbReference type="GO" id="GO:0005829">
    <property type="term" value="C:cytosol"/>
    <property type="evidence" value="ECO:0007669"/>
    <property type="project" value="TreeGrafter"/>
</dbReference>
<dbReference type="OrthoDB" id="9775440at2"/>
<keyword evidence="4 10" id="KW-0436">Ligase</keyword>
<dbReference type="GO" id="GO:0004820">
    <property type="term" value="F:glycine-tRNA ligase activity"/>
    <property type="evidence" value="ECO:0007669"/>
    <property type="project" value="UniProtKB-UniRule"/>
</dbReference>
<keyword evidence="7 10" id="KW-0648">Protein biosynthesis</keyword>
<dbReference type="AlphaFoldDB" id="A0A0K2SMT1"/>
<dbReference type="EMBL" id="AP014924">
    <property type="protein sequence ID" value="BAS28312.1"/>
    <property type="molecule type" value="Genomic_DNA"/>
</dbReference>